<reference evidence="2 3" key="1">
    <citation type="submission" date="2018-11" db="EMBL/GenBank/DDBJ databases">
        <title>Genome sequence of Saitozyma podzolica DSM 27192.</title>
        <authorList>
            <person name="Aliyu H."/>
            <person name="Gorte O."/>
            <person name="Ochsenreither K."/>
        </authorList>
    </citation>
    <scope>NUCLEOTIDE SEQUENCE [LARGE SCALE GENOMIC DNA]</scope>
    <source>
        <strain evidence="2 3">DSM 27192</strain>
    </source>
</reference>
<proteinExistence type="predicted"/>
<feature type="region of interest" description="Disordered" evidence="1">
    <location>
        <begin position="411"/>
        <end position="435"/>
    </location>
</feature>
<comment type="caution">
    <text evidence="2">The sequence shown here is derived from an EMBL/GenBank/DDBJ whole genome shotgun (WGS) entry which is preliminary data.</text>
</comment>
<evidence type="ECO:0008006" key="4">
    <source>
        <dbReference type="Google" id="ProtNLM"/>
    </source>
</evidence>
<keyword evidence="3" id="KW-1185">Reference proteome</keyword>
<dbReference type="AlphaFoldDB" id="A0A427YMI9"/>
<feature type="compositionally biased region" description="Basic and acidic residues" evidence="1">
    <location>
        <begin position="416"/>
        <end position="435"/>
    </location>
</feature>
<evidence type="ECO:0000256" key="1">
    <source>
        <dbReference type="SAM" id="MobiDB-lite"/>
    </source>
</evidence>
<gene>
    <name evidence="2" type="ORF">EHS25_008757</name>
</gene>
<accession>A0A427YMI9</accession>
<protein>
    <recommendedName>
        <fullName evidence="4">F-box domain-containing protein</fullName>
    </recommendedName>
</protein>
<evidence type="ECO:0000313" key="3">
    <source>
        <dbReference type="Proteomes" id="UP000279259"/>
    </source>
</evidence>
<name>A0A427YMI9_9TREE</name>
<dbReference type="Proteomes" id="UP000279259">
    <property type="component" value="Unassembled WGS sequence"/>
</dbReference>
<feature type="region of interest" description="Disordered" evidence="1">
    <location>
        <begin position="451"/>
        <end position="470"/>
    </location>
</feature>
<dbReference type="OrthoDB" id="10631998at2759"/>
<dbReference type="EMBL" id="RSCD01000006">
    <property type="protein sequence ID" value="RSH92342.1"/>
    <property type="molecule type" value="Genomic_DNA"/>
</dbReference>
<evidence type="ECO:0000313" key="2">
    <source>
        <dbReference type="EMBL" id="RSH92342.1"/>
    </source>
</evidence>
<sequence>MSEIRCGSLNSCPLQRIPPRRVVINDMAVCADPCTYARLFQTAEPSITFVFRSLFDSWNEAMKLQLLHAHLPPPKDHSPGGDRGRGCKTVRILFIGESGVDADTLDVSPDEEEALWDTATDCLSQLLNYIYGLEKVLEIDYFNAELEKKAGSDSIRNVSNVGPTTSDWTIPRTSSTKPRWIACGRTRRRTGGAWSKARVQVGTRRLGEPSPASFSSLAPPLWSPSPLIHPDLLSRILSFVDIRTLCACLRLNYEYLEVAGAILYRSIDSTHFGGHGFNISDVVRGAAVRVRTRLLRPRAGEPTTNFKIRPLKHIRLLDVSTVVPHERCTNPDTAAGYREMVSLQTLRIGCDQFDTSGHSCKRGCPWQTLHASKIVINDVMDVESGVLDKYLPVMRKAARVTLILSELRPLQNSSRDGNRDTANRDTANRDNSERKQMRILFAGTASYHEPHFGYDDDDQVPNYSEFEDRL</sequence>
<organism evidence="2 3">
    <name type="scientific">Saitozyma podzolica</name>
    <dbReference type="NCBI Taxonomy" id="1890683"/>
    <lineage>
        <taxon>Eukaryota</taxon>
        <taxon>Fungi</taxon>
        <taxon>Dikarya</taxon>
        <taxon>Basidiomycota</taxon>
        <taxon>Agaricomycotina</taxon>
        <taxon>Tremellomycetes</taxon>
        <taxon>Tremellales</taxon>
        <taxon>Trimorphomycetaceae</taxon>
        <taxon>Saitozyma</taxon>
    </lineage>
</organism>